<dbReference type="CTD" id="100130958"/>
<dbReference type="Pfam" id="PF15233">
    <property type="entry name" value="SYCE1"/>
    <property type="match status" value="1"/>
</dbReference>
<feature type="coiled-coil region" evidence="4">
    <location>
        <begin position="52"/>
        <end position="107"/>
    </location>
</feature>
<keyword evidence="6" id="KW-1185">Reference proteome</keyword>
<dbReference type="PANTHER" id="PTHR21731">
    <property type="entry name" value="SYNAPTONEMAL COMPLEX CENTRAL ELEMENT PROTEIN 1-LIKE"/>
    <property type="match status" value="1"/>
</dbReference>
<gene>
    <name evidence="7" type="primary">SYCE1L</name>
</gene>
<feature type="region of interest" description="Disordered" evidence="5">
    <location>
        <begin position="1"/>
        <end position="33"/>
    </location>
</feature>
<evidence type="ECO:0000313" key="7">
    <source>
        <dbReference type="RefSeq" id="XP_007937383.1"/>
    </source>
</evidence>
<reference evidence="7" key="1">
    <citation type="submission" date="2025-08" db="UniProtKB">
        <authorList>
            <consortium name="RefSeq"/>
        </authorList>
    </citation>
    <scope>IDENTIFICATION</scope>
</reference>
<dbReference type="InterPro" id="IPR026676">
    <property type="entry name" value="SYCE1"/>
</dbReference>
<sequence length="275" mass="30584">MAGRLDPLKMELLGAVDEDEEAEGQDRSPKKPEDLLAMVKKLQKEGSLEPQIEDLINRIHELQQAKKQASEELGEARTLWEALHRELDSLNGEKVHLEEVLSKKQETLRILQLYCQEKESEVHRYEVLPQLEELMGPHKDLWEFHMLEQRLVREIRTLESSKVQLLTEEMLVQAKLEEVGRRLPSPPEVVGDPPVNGRPLLRGQEATAVGLKGALDQLEGQVPAVAQSAPEREAGGEGDVGSGGTGRAGGVSPEASEKRGLWGDQRPAELPPPPR</sequence>
<evidence type="ECO:0000256" key="2">
    <source>
        <dbReference type="ARBA" id="ARBA00023054"/>
    </source>
</evidence>
<evidence type="ECO:0000256" key="3">
    <source>
        <dbReference type="ARBA" id="ARBA00023254"/>
    </source>
</evidence>
<feature type="region of interest" description="Disordered" evidence="5">
    <location>
        <begin position="221"/>
        <end position="275"/>
    </location>
</feature>
<dbReference type="GO" id="GO:0007130">
    <property type="term" value="P:synaptonemal complex assembly"/>
    <property type="evidence" value="ECO:0007669"/>
    <property type="project" value="InterPro"/>
</dbReference>
<dbReference type="GeneID" id="103195594"/>
<accession>A0A8B6ZNV2</accession>
<dbReference type="Proteomes" id="UP000694850">
    <property type="component" value="Unplaced"/>
</dbReference>
<evidence type="ECO:0000256" key="5">
    <source>
        <dbReference type="SAM" id="MobiDB-lite"/>
    </source>
</evidence>
<evidence type="ECO:0000256" key="1">
    <source>
        <dbReference type="ARBA" id="ARBA00010094"/>
    </source>
</evidence>
<protein>
    <submittedName>
        <fullName evidence="7">Synaptonemal complex central element protein 1-like</fullName>
    </submittedName>
</protein>
<dbReference type="AlphaFoldDB" id="A0A8B6ZNV2"/>
<comment type="similarity">
    <text evidence="1">Belongs to the SYCE family.</text>
</comment>
<evidence type="ECO:0000256" key="4">
    <source>
        <dbReference type="SAM" id="Coils"/>
    </source>
</evidence>
<dbReference type="OrthoDB" id="8931744at2759"/>
<proteinExistence type="inferred from homology"/>
<keyword evidence="3" id="KW-0469">Meiosis</keyword>
<dbReference type="PANTHER" id="PTHR21731:SF1">
    <property type="entry name" value="SYNAPTONEMAL COMPLEX CENTRAL ELEMENT PROTEIN 1-LIKE"/>
    <property type="match status" value="1"/>
</dbReference>
<keyword evidence="2 4" id="KW-0175">Coiled coil</keyword>
<evidence type="ECO:0000313" key="6">
    <source>
        <dbReference type="Proteomes" id="UP000694850"/>
    </source>
</evidence>
<name>A0A8B6ZNV2_ORYAF</name>
<feature type="compositionally biased region" description="Basic and acidic residues" evidence="5">
    <location>
        <begin position="24"/>
        <end position="33"/>
    </location>
</feature>
<organism evidence="6 7">
    <name type="scientific">Orycteropus afer afer</name>
    <dbReference type="NCBI Taxonomy" id="1230840"/>
    <lineage>
        <taxon>Eukaryota</taxon>
        <taxon>Metazoa</taxon>
        <taxon>Chordata</taxon>
        <taxon>Craniata</taxon>
        <taxon>Vertebrata</taxon>
        <taxon>Euteleostomi</taxon>
        <taxon>Mammalia</taxon>
        <taxon>Eutheria</taxon>
        <taxon>Afrotheria</taxon>
        <taxon>Tubulidentata</taxon>
        <taxon>Orycteropodidae</taxon>
        <taxon>Orycteropus</taxon>
    </lineage>
</organism>
<dbReference type="GO" id="GO:0000795">
    <property type="term" value="C:synaptonemal complex"/>
    <property type="evidence" value="ECO:0007669"/>
    <property type="project" value="InterPro"/>
</dbReference>
<dbReference type="RefSeq" id="XP_007937383.1">
    <property type="nucleotide sequence ID" value="XM_007939192.1"/>
</dbReference>
<feature type="compositionally biased region" description="Gly residues" evidence="5">
    <location>
        <begin position="237"/>
        <end position="249"/>
    </location>
</feature>